<dbReference type="Proteomes" id="UP001523262">
    <property type="component" value="Unassembled WGS sequence"/>
</dbReference>
<feature type="domain" description="Ribonuclease R winged-helix" evidence="1">
    <location>
        <begin position="38"/>
        <end position="103"/>
    </location>
</feature>
<organism evidence="2 3">
    <name type="scientific">Neobacillus pocheonensis</name>
    <dbReference type="NCBI Taxonomy" id="363869"/>
    <lineage>
        <taxon>Bacteria</taxon>
        <taxon>Bacillati</taxon>
        <taxon>Bacillota</taxon>
        <taxon>Bacilli</taxon>
        <taxon>Bacillales</taxon>
        <taxon>Bacillaceae</taxon>
        <taxon>Neobacillus</taxon>
    </lineage>
</organism>
<sequence length="114" mass="12868">MTKKDLPSMLGQAGDSEASEYTECESMLEIRERAFILEIIMQCNEKGKAASRELISSESKESDFVLSPQQIRRRLDILESEGFVVKGRGRAGTKITAAGMEYLYFLKSKCRVYS</sequence>
<evidence type="ECO:0000313" key="3">
    <source>
        <dbReference type="Proteomes" id="UP001523262"/>
    </source>
</evidence>
<name>A0ABT0W922_9BACI</name>
<gene>
    <name evidence="2" type="ORF">NDK43_10965</name>
</gene>
<dbReference type="SUPFAM" id="SSF46785">
    <property type="entry name" value="Winged helix' DNA-binding domain"/>
    <property type="match status" value="1"/>
</dbReference>
<keyword evidence="3" id="KW-1185">Reference proteome</keyword>
<comment type="caution">
    <text evidence="2">The sequence shown here is derived from an EMBL/GenBank/DDBJ whole genome shotgun (WGS) entry which is preliminary data.</text>
</comment>
<evidence type="ECO:0000313" key="2">
    <source>
        <dbReference type="EMBL" id="MCM2532814.1"/>
    </source>
</evidence>
<dbReference type="Pfam" id="PF08461">
    <property type="entry name" value="WHD_RNase_R"/>
    <property type="match status" value="1"/>
</dbReference>
<dbReference type="EMBL" id="JAMQCR010000001">
    <property type="protein sequence ID" value="MCM2532814.1"/>
    <property type="molecule type" value="Genomic_DNA"/>
</dbReference>
<proteinExistence type="predicted"/>
<protein>
    <recommendedName>
        <fullName evidence="1">Ribonuclease R winged-helix domain-containing protein</fullName>
    </recommendedName>
</protein>
<evidence type="ECO:0000259" key="1">
    <source>
        <dbReference type="Pfam" id="PF08461"/>
    </source>
</evidence>
<dbReference type="InterPro" id="IPR036388">
    <property type="entry name" value="WH-like_DNA-bd_sf"/>
</dbReference>
<dbReference type="InterPro" id="IPR036390">
    <property type="entry name" value="WH_DNA-bd_sf"/>
</dbReference>
<dbReference type="InterPro" id="IPR013668">
    <property type="entry name" value="RNase_R_HTH_12"/>
</dbReference>
<accession>A0ABT0W922</accession>
<reference evidence="2 3" key="1">
    <citation type="submission" date="2022-06" db="EMBL/GenBank/DDBJ databases">
        <authorList>
            <person name="Jeon C.O."/>
        </authorList>
    </citation>
    <scope>NUCLEOTIDE SEQUENCE [LARGE SCALE GENOMIC DNA]</scope>
    <source>
        <strain evidence="2 3">KCTC 13943</strain>
    </source>
</reference>
<dbReference type="Gene3D" id="1.10.10.10">
    <property type="entry name" value="Winged helix-like DNA-binding domain superfamily/Winged helix DNA-binding domain"/>
    <property type="match status" value="1"/>
</dbReference>